<gene>
    <name evidence="1" type="ORF">H9746_08440</name>
</gene>
<evidence type="ECO:0000313" key="2">
    <source>
        <dbReference type="Proteomes" id="UP000886808"/>
    </source>
</evidence>
<name>A0A9D1TJB7_9FIRM</name>
<reference evidence="1" key="2">
    <citation type="submission" date="2021-04" db="EMBL/GenBank/DDBJ databases">
        <authorList>
            <person name="Gilroy R."/>
        </authorList>
    </citation>
    <scope>NUCLEOTIDE SEQUENCE</scope>
    <source>
        <strain evidence="1">CHK193-4272</strain>
    </source>
</reference>
<dbReference type="AlphaFoldDB" id="A0A9D1TJB7"/>
<organism evidence="1 2">
    <name type="scientific">Candidatus Butyricicoccus avistercoris</name>
    <dbReference type="NCBI Taxonomy" id="2838518"/>
    <lineage>
        <taxon>Bacteria</taxon>
        <taxon>Bacillati</taxon>
        <taxon>Bacillota</taxon>
        <taxon>Clostridia</taxon>
        <taxon>Eubacteriales</taxon>
        <taxon>Butyricicoccaceae</taxon>
        <taxon>Butyricicoccus</taxon>
    </lineage>
</organism>
<proteinExistence type="predicted"/>
<accession>A0A9D1TJB7</accession>
<reference evidence="1" key="1">
    <citation type="journal article" date="2021" name="PeerJ">
        <title>Extensive microbial diversity within the chicken gut microbiome revealed by metagenomics and culture.</title>
        <authorList>
            <person name="Gilroy R."/>
            <person name="Ravi A."/>
            <person name="Getino M."/>
            <person name="Pursley I."/>
            <person name="Horton D.L."/>
            <person name="Alikhan N.F."/>
            <person name="Baker D."/>
            <person name="Gharbi K."/>
            <person name="Hall N."/>
            <person name="Watson M."/>
            <person name="Adriaenssens E.M."/>
            <person name="Foster-Nyarko E."/>
            <person name="Jarju S."/>
            <person name="Secka A."/>
            <person name="Antonio M."/>
            <person name="Oren A."/>
            <person name="Chaudhuri R.R."/>
            <person name="La Ragione R."/>
            <person name="Hildebrand F."/>
            <person name="Pallen M.J."/>
        </authorList>
    </citation>
    <scope>NUCLEOTIDE SEQUENCE</scope>
    <source>
        <strain evidence="1">CHK193-4272</strain>
    </source>
</reference>
<sequence length="73" mass="8762">MAEIFYLPIPDEDELYQMNSDELIALLENLNMQIDKLNEEEPEDMMSEEYELWGDKHEKLEDLIEIISEILEQ</sequence>
<dbReference type="Proteomes" id="UP000886808">
    <property type="component" value="Unassembled WGS sequence"/>
</dbReference>
<evidence type="ECO:0000313" key="1">
    <source>
        <dbReference type="EMBL" id="HIV62850.1"/>
    </source>
</evidence>
<protein>
    <submittedName>
        <fullName evidence="1">Uncharacterized protein</fullName>
    </submittedName>
</protein>
<dbReference type="EMBL" id="DXIE01000049">
    <property type="protein sequence ID" value="HIV62850.1"/>
    <property type="molecule type" value="Genomic_DNA"/>
</dbReference>
<comment type="caution">
    <text evidence="1">The sequence shown here is derived from an EMBL/GenBank/DDBJ whole genome shotgun (WGS) entry which is preliminary data.</text>
</comment>